<dbReference type="GeneID" id="116304236"/>
<dbReference type="Proteomes" id="UP000515163">
    <property type="component" value="Unplaced"/>
</dbReference>
<dbReference type="OrthoDB" id="5980088at2759"/>
<keyword evidence="1" id="KW-0732">Signal</keyword>
<name>A0A6P8ISD3_ACTTE</name>
<feature type="signal peptide" evidence="1">
    <location>
        <begin position="1"/>
        <end position="18"/>
    </location>
</feature>
<reference evidence="3" key="1">
    <citation type="submission" date="2025-08" db="UniProtKB">
        <authorList>
            <consortium name="RefSeq"/>
        </authorList>
    </citation>
    <scope>IDENTIFICATION</scope>
    <source>
        <tissue evidence="3">Tentacle</tissue>
    </source>
</reference>
<evidence type="ECO:0000256" key="1">
    <source>
        <dbReference type="SAM" id="SignalP"/>
    </source>
</evidence>
<evidence type="ECO:0000313" key="3">
    <source>
        <dbReference type="RefSeq" id="XP_031569802.1"/>
    </source>
</evidence>
<gene>
    <name evidence="3" type="primary">LOC116304236</name>
</gene>
<sequence length="106" mass="12111">MSTKLALFLLALVSSNLALSITERIQRKREEIPCNREAVEALRRMGLQVEHIRCYSQNQARSFRFSRDDSERRKTSKRSSCCGPECEWMIKTAGVDPSTVSCPSKE</sequence>
<dbReference type="KEGG" id="aten:116304236"/>
<dbReference type="RefSeq" id="XP_031569802.1">
    <property type="nucleotide sequence ID" value="XM_031713942.1"/>
</dbReference>
<accession>A0A6P8ISD3</accession>
<evidence type="ECO:0000313" key="2">
    <source>
        <dbReference type="Proteomes" id="UP000515163"/>
    </source>
</evidence>
<protein>
    <submittedName>
        <fullName evidence="3">Uncharacterized protein LOC116304236</fullName>
    </submittedName>
</protein>
<keyword evidence="2" id="KW-1185">Reference proteome</keyword>
<organism evidence="2 3">
    <name type="scientific">Actinia tenebrosa</name>
    <name type="common">Australian red waratah sea anemone</name>
    <dbReference type="NCBI Taxonomy" id="6105"/>
    <lineage>
        <taxon>Eukaryota</taxon>
        <taxon>Metazoa</taxon>
        <taxon>Cnidaria</taxon>
        <taxon>Anthozoa</taxon>
        <taxon>Hexacorallia</taxon>
        <taxon>Actiniaria</taxon>
        <taxon>Actiniidae</taxon>
        <taxon>Actinia</taxon>
    </lineage>
</organism>
<dbReference type="AlphaFoldDB" id="A0A6P8ISD3"/>
<feature type="chain" id="PRO_5028485395" evidence="1">
    <location>
        <begin position="19"/>
        <end position="106"/>
    </location>
</feature>
<proteinExistence type="predicted"/>
<dbReference type="InParanoid" id="A0A6P8ISD3"/>